<reference evidence="6" key="1">
    <citation type="submission" date="2019-06" db="EMBL/GenBank/DDBJ databases">
        <authorList>
            <person name="Zheng W."/>
        </authorList>
    </citation>
    <scope>NUCLEOTIDE SEQUENCE</scope>
    <source>
        <strain evidence="6">QDHG01</strain>
    </source>
</reference>
<keyword evidence="7" id="KW-1185">Reference proteome</keyword>
<evidence type="ECO:0000313" key="6">
    <source>
        <dbReference type="EMBL" id="TNV75831.1"/>
    </source>
</evidence>
<dbReference type="SUPFAM" id="SSF50891">
    <property type="entry name" value="Cyclophilin-like"/>
    <property type="match status" value="1"/>
</dbReference>
<organism evidence="6 7">
    <name type="scientific">Halteria grandinella</name>
    <dbReference type="NCBI Taxonomy" id="5974"/>
    <lineage>
        <taxon>Eukaryota</taxon>
        <taxon>Sar</taxon>
        <taxon>Alveolata</taxon>
        <taxon>Ciliophora</taxon>
        <taxon>Intramacronucleata</taxon>
        <taxon>Spirotrichea</taxon>
        <taxon>Stichotrichia</taxon>
        <taxon>Sporadotrichida</taxon>
        <taxon>Halteriidae</taxon>
        <taxon>Halteria</taxon>
    </lineage>
</organism>
<dbReference type="InterPro" id="IPR024936">
    <property type="entry name" value="Cyclophilin-type_PPIase"/>
</dbReference>
<sequence length="171" mass="18363">MTTVHATVFFDISIGGAPAGQMTFNLYADTPITSENFRALCTGEKGIGKSGKALWYKGSKFHKICPDKAQGGDITAGNGTGGESIYGAKFDNETFRHKHTRSGILTMVNSFDNKNESQFFITLEKTPWLDGKHVAFGEIDQGTDILQAIHAISTPSGAPTMVVDITNSGQL</sequence>
<dbReference type="OrthoDB" id="193499at2759"/>
<evidence type="ECO:0000256" key="3">
    <source>
        <dbReference type="ARBA" id="ARBA00023235"/>
    </source>
</evidence>
<protein>
    <recommendedName>
        <fullName evidence="4">Peptidyl-prolyl cis-trans isomerase</fullName>
        <shortName evidence="4">PPIase</shortName>
        <ecNumber evidence="4">5.2.1.8</ecNumber>
    </recommendedName>
</protein>
<dbReference type="PANTHER" id="PTHR11071">
    <property type="entry name" value="PEPTIDYL-PROLYL CIS-TRANS ISOMERASE"/>
    <property type="match status" value="1"/>
</dbReference>
<dbReference type="FunFam" id="2.40.100.10:FF:000025">
    <property type="entry name" value="Peptidyl-prolyl cis-trans isomerase CYP19-2"/>
    <property type="match status" value="1"/>
</dbReference>
<dbReference type="Proteomes" id="UP000785679">
    <property type="component" value="Unassembled WGS sequence"/>
</dbReference>
<evidence type="ECO:0000256" key="2">
    <source>
        <dbReference type="ARBA" id="ARBA00023110"/>
    </source>
</evidence>
<evidence type="ECO:0000313" key="7">
    <source>
        <dbReference type="Proteomes" id="UP000785679"/>
    </source>
</evidence>
<dbReference type="GO" id="GO:0005737">
    <property type="term" value="C:cytoplasm"/>
    <property type="evidence" value="ECO:0007669"/>
    <property type="project" value="TreeGrafter"/>
</dbReference>
<dbReference type="GO" id="GO:0003755">
    <property type="term" value="F:peptidyl-prolyl cis-trans isomerase activity"/>
    <property type="evidence" value="ECO:0007669"/>
    <property type="project" value="UniProtKB-UniRule"/>
</dbReference>
<evidence type="ECO:0000259" key="5">
    <source>
        <dbReference type="PROSITE" id="PS50072"/>
    </source>
</evidence>
<evidence type="ECO:0000256" key="4">
    <source>
        <dbReference type="RuleBase" id="RU363019"/>
    </source>
</evidence>
<dbReference type="InterPro" id="IPR029000">
    <property type="entry name" value="Cyclophilin-like_dom_sf"/>
</dbReference>
<comment type="catalytic activity">
    <reaction evidence="1 4">
        <text>[protein]-peptidylproline (omega=180) = [protein]-peptidylproline (omega=0)</text>
        <dbReference type="Rhea" id="RHEA:16237"/>
        <dbReference type="Rhea" id="RHEA-COMP:10747"/>
        <dbReference type="Rhea" id="RHEA-COMP:10748"/>
        <dbReference type="ChEBI" id="CHEBI:83833"/>
        <dbReference type="ChEBI" id="CHEBI:83834"/>
        <dbReference type="EC" id="5.2.1.8"/>
    </reaction>
</comment>
<comment type="similarity">
    <text evidence="4">Belongs to the cyclophilin-type PPIase family.</text>
</comment>
<proteinExistence type="inferred from homology"/>
<dbReference type="EMBL" id="RRYP01014733">
    <property type="protein sequence ID" value="TNV75831.1"/>
    <property type="molecule type" value="Genomic_DNA"/>
</dbReference>
<keyword evidence="3 4" id="KW-0413">Isomerase</keyword>
<comment type="caution">
    <text evidence="6">The sequence shown here is derived from an EMBL/GenBank/DDBJ whole genome shotgun (WGS) entry which is preliminary data.</text>
</comment>
<comment type="function">
    <text evidence="4">PPIases accelerate the folding of proteins. It catalyzes the cis-trans isomerization of proline imidic peptide bonds in oligopeptides.</text>
</comment>
<dbReference type="PANTHER" id="PTHR11071:SF561">
    <property type="entry name" value="PEPTIDYL-PROLYL CIS-TRANS ISOMERASE D-RELATED"/>
    <property type="match status" value="1"/>
</dbReference>
<dbReference type="InterPro" id="IPR002130">
    <property type="entry name" value="Cyclophilin-type_PPIase_dom"/>
</dbReference>
<dbReference type="AlphaFoldDB" id="A0A8J8SZB9"/>
<dbReference type="Gene3D" id="2.40.100.10">
    <property type="entry name" value="Cyclophilin-like"/>
    <property type="match status" value="1"/>
</dbReference>
<name>A0A8J8SZB9_HALGN</name>
<evidence type="ECO:0000256" key="1">
    <source>
        <dbReference type="ARBA" id="ARBA00000971"/>
    </source>
</evidence>
<keyword evidence="2 4" id="KW-0697">Rotamase</keyword>
<accession>A0A8J8SZB9</accession>
<dbReference type="PIRSF" id="PIRSF001467">
    <property type="entry name" value="Peptidylpro_ismrse"/>
    <property type="match status" value="1"/>
</dbReference>
<dbReference type="EC" id="5.2.1.8" evidence="4"/>
<dbReference type="GO" id="GO:0006457">
    <property type="term" value="P:protein folding"/>
    <property type="evidence" value="ECO:0007669"/>
    <property type="project" value="TreeGrafter"/>
</dbReference>
<feature type="domain" description="PPIase cyclophilin-type" evidence="5">
    <location>
        <begin position="9"/>
        <end position="170"/>
    </location>
</feature>
<dbReference type="PROSITE" id="PS50072">
    <property type="entry name" value="CSA_PPIASE_2"/>
    <property type="match status" value="1"/>
</dbReference>
<dbReference type="PRINTS" id="PR00153">
    <property type="entry name" value="CSAPPISMRASE"/>
</dbReference>
<gene>
    <name evidence="6" type="ORF">FGO68_gene2855</name>
</gene>
<dbReference type="GO" id="GO:0016018">
    <property type="term" value="F:cyclosporin A binding"/>
    <property type="evidence" value="ECO:0007669"/>
    <property type="project" value="TreeGrafter"/>
</dbReference>
<dbReference type="Pfam" id="PF00160">
    <property type="entry name" value="Pro_isomerase"/>
    <property type="match status" value="1"/>
</dbReference>